<dbReference type="Proteomes" id="UP000661607">
    <property type="component" value="Unassembled WGS sequence"/>
</dbReference>
<evidence type="ECO:0000313" key="2">
    <source>
        <dbReference type="Proteomes" id="UP000661607"/>
    </source>
</evidence>
<evidence type="ECO:0000313" key="1">
    <source>
        <dbReference type="EMBL" id="MBE1559968.1"/>
    </source>
</evidence>
<comment type="caution">
    <text evidence="1">The sequence shown here is derived from an EMBL/GenBank/DDBJ whole genome shotgun (WGS) entry which is preliminary data.</text>
</comment>
<dbReference type="PANTHER" id="PTHR10948">
    <property type="entry name" value="TRANSPOSASE"/>
    <property type="match status" value="1"/>
</dbReference>
<proteinExistence type="predicted"/>
<sequence length="82" mass="9123">MGRHHKFSVAAGMPVYFCDPASPWQRGSNENTNGLLRQYFHLSVHARAQLDAVAAELNSRPRKTLGWDSPAERVARSAESIC</sequence>
<dbReference type="InterPro" id="IPR036397">
    <property type="entry name" value="RNaseH_sf"/>
</dbReference>
<dbReference type="InterPro" id="IPR051917">
    <property type="entry name" value="Transposase-Integrase"/>
</dbReference>
<dbReference type="SUPFAM" id="SSF53098">
    <property type="entry name" value="Ribonuclease H-like"/>
    <property type="match status" value="1"/>
</dbReference>
<protein>
    <submittedName>
        <fullName evidence="1">IS30 family transposase</fullName>
    </submittedName>
</protein>
<dbReference type="EMBL" id="JADBEF010000001">
    <property type="protein sequence ID" value="MBE1559968.1"/>
    <property type="molecule type" value="Genomic_DNA"/>
</dbReference>
<gene>
    <name evidence="1" type="ORF">H4W81_002747</name>
</gene>
<dbReference type="PANTHER" id="PTHR10948:SF23">
    <property type="entry name" value="TRANSPOSASE INSI FOR INSERTION SEQUENCE ELEMENT IS30A-RELATED"/>
    <property type="match status" value="1"/>
</dbReference>
<organism evidence="1 2">
    <name type="scientific">Nonomuraea africana</name>
    <dbReference type="NCBI Taxonomy" id="46171"/>
    <lineage>
        <taxon>Bacteria</taxon>
        <taxon>Bacillati</taxon>
        <taxon>Actinomycetota</taxon>
        <taxon>Actinomycetes</taxon>
        <taxon>Streptosporangiales</taxon>
        <taxon>Streptosporangiaceae</taxon>
        <taxon>Nonomuraea</taxon>
    </lineage>
</organism>
<keyword evidence="2" id="KW-1185">Reference proteome</keyword>
<dbReference type="InterPro" id="IPR012337">
    <property type="entry name" value="RNaseH-like_sf"/>
</dbReference>
<accession>A0ABR9KD75</accession>
<dbReference type="Gene3D" id="3.30.420.10">
    <property type="entry name" value="Ribonuclease H-like superfamily/Ribonuclease H"/>
    <property type="match status" value="1"/>
</dbReference>
<name>A0ABR9KD75_9ACTN</name>
<reference evidence="1 2" key="1">
    <citation type="submission" date="2020-10" db="EMBL/GenBank/DDBJ databases">
        <title>Sequencing the genomes of 1000 actinobacteria strains.</title>
        <authorList>
            <person name="Klenk H.-P."/>
        </authorList>
    </citation>
    <scope>NUCLEOTIDE SEQUENCE [LARGE SCALE GENOMIC DNA]</scope>
    <source>
        <strain evidence="1 2">DSM 43748</strain>
    </source>
</reference>